<evidence type="ECO:0000313" key="2">
    <source>
        <dbReference type="Proteomes" id="UP001236014"/>
    </source>
</evidence>
<evidence type="ECO:0000313" key="1">
    <source>
        <dbReference type="EMBL" id="WIX76672.1"/>
    </source>
</evidence>
<dbReference type="EMBL" id="CP127294">
    <property type="protein sequence ID" value="WIX76672.1"/>
    <property type="molecule type" value="Genomic_DNA"/>
</dbReference>
<proteinExistence type="predicted"/>
<dbReference type="SUPFAM" id="SSF56281">
    <property type="entry name" value="Metallo-hydrolase/oxidoreductase"/>
    <property type="match status" value="1"/>
</dbReference>
<dbReference type="GO" id="GO:0005737">
    <property type="term" value="C:cytoplasm"/>
    <property type="evidence" value="ECO:0007669"/>
    <property type="project" value="TreeGrafter"/>
</dbReference>
<reference evidence="1 2" key="1">
    <citation type="submission" date="2023-06" db="EMBL/GenBank/DDBJ databases">
        <authorList>
            <person name="Oyuntsetseg B."/>
            <person name="Kim S.B."/>
        </authorList>
    </citation>
    <scope>NUCLEOTIDE SEQUENCE [LARGE SCALE GENOMIC DNA]</scope>
    <source>
        <strain evidence="1 2">2-15</strain>
    </source>
</reference>
<dbReference type="RefSeq" id="WP_285967420.1">
    <property type="nucleotide sequence ID" value="NZ_CP127294.1"/>
</dbReference>
<dbReference type="GO" id="GO:0070290">
    <property type="term" value="F:N-acylphosphatidylethanolamine-specific phospholipase D activity"/>
    <property type="evidence" value="ECO:0007669"/>
    <property type="project" value="TreeGrafter"/>
</dbReference>
<dbReference type="InterPro" id="IPR036866">
    <property type="entry name" value="RibonucZ/Hydroxyglut_hydro"/>
</dbReference>
<gene>
    <name evidence="1" type="ORF">QRX50_35220</name>
</gene>
<dbReference type="PANTHER" id="PTHR15032">
    <property type="entry name" value="N-ACYL-PHOSPHATIDYLETHANOLAMINE-HYDROLYZING PHOSPHOLIPASE D"/>
    <property type="match status" value="1"/>
</dbReference>
<dbReference type="GO" id="GO:0070291">
    <property type="term" value="P:N-acylethanolamine metabolic process"/>
    <property type="evidence" value="ECO:0007669"/>
    <property type="project" value="TreeGrafter"/>
</dbReference>
<sequence length="91" mass="9847">MTAEIAGNSLSYLGTATTLLRLGLFTALTDPNFLHRGQRSYFGQGLVSRRRTEPSVQPAGLPPLTAVVLSHLHGDHFDPVAAREFPADCRS</sequence>
<dbReference type="PANTHER" id="PTHR15032:SF32">
    <property type="entry name" value="METALLO-BETA-LACTAMASE DOMAIN-CONTAINING PROTEIN"/>
    <property type="match status" value="1"/>
</dbReference>
<dbReference type="Proteomes" id="UP001236014">
    <property type="component" value="Chromosome"/>
</dbReference>
<organism evidence="1 2">
    <name type="scientific">Amycolatopsis carbonis</name>
    <dbReference type="NCBI Taxonomy" id="715471"/>
    <lineage>
        <taxon>Bacteria</taxon>
        <taxon>Bacillati</taxon>
        <taxon>Actinomycetota</taxon>
        <taxon>Actinomycetes</taxon>
        <taxon>Pseudonocardiales</taxon>
        <taxon>Pseudonocardiaceae</taxon>
        <taxon>Amycolatopsis</taxon>
    </lineage>
</organism>
<accession>A0A9Y2IAU5</accession>
<dbReference type="Gene3D" id="3.60.15.10">
    <property type="entry name" value="Ribonuclease Z/Hydroxyacylglutathione hydrolase-like"/>
    <property type="match status" value="1"/>
</dbReference>
<protein>
    <recommendedName>
        <fullName evidence="3">Metallo-beta-lactamase domain-containing protein</fullName>
    </recommendedName>
</protein>
<dbReference type="KEGG" id="acab:QRX50_35220"/>
<name>A0A9Y2IAU5_9PSEU</name>
<dbReference type="GO" id="GO:0070292">
    <property type="term" value="P:N-acylphosphatidylethanolamine metabolic process"/>
    <property type="evidence" value="ECO:0007669"/>
    <property type="project" value="TreeGrafter"/>
</dbReference>
<keyword evidence="2" id="KW-1185">Reference proteome</keyword>
<dbReference type="AlphaFoldDB" id="A0A9Y2IAU5"/>
<evidence type="ECO:0008006" key="3">
    <source>
        <dbReference type="Google" id="ProtNLM"/>
    </source>
</evidence>